<dbReference type="InterPro" id="IPR036388">
    <property type="entry name" value="WH-like_DNA-bd_sf"/>
</dbReference>
<proteinExistence type="predicted"/>
<evidence type="ECO:0000313" key="2">
    <source>
        <dbReference type="Proteomes" id="UP000177001"/>
    </source>
</evidence>
<protein>
    <recommendedName>
        <fullName evidence="3">Homeodomain phBC6A51-type domain-containing protein</fullName>
    </recommendedName>
</protein>
<dbReference type="Proteomes" id="UP000177001">
    <property type="component" value="Unassembled WGS sequence"/>
</dbReference>
<sequence length="143" mass="16637">MKKRIDIKNQKYQKAIHLKYEGFSYPEIAKLLKVSEITVKRWFRPDGLLKDEYDAYEKETNAMTDSVVDTILKTKVEVAAKMLVALMGSKKNAMKFRAAKTILDYCFGKTGVNKEQEYEDNGTGQYLELEKILEKIRRKSDNK</sequence>
<comment type="caution">
    <text evidence="1">The sequence shown here is derived from an EMBL/GenBank/DDBJ whole genome shotgun (WGS) entry which is preliminary data.</text>
</comment>
<reference evidence="1 2" key="1">
    <citation type="journal article" date="2016" name="Nat. Commun.">
        <title>Thousands of microbial genomes shed light on interconnected biogeochemical processes in an aquifer system.</title>
        <authorList>
            <person name="Anantharaman K."/>
            <person name="Brown C.T."/>
            <person name="Hug L.A."/>
            <person name="Sharon I."/>
            <person name="Castelle C.J."/>
            <person name="Probst A.J."/>
            <person name="Thomas B.C."/>
            <person name="Singh A."/>
            <person name="Wilkins M.J."/>
            <person name="Karaoz U."/>
            <person name="Brodie E.L."/>
            <person name="Williams K.H."/>
            <person name="Hubbard S.S."/>
            <person name="Banfield J.F."/>
        </authorList>
    </citation>
    <scope>NUCLEOTIDE SEQUENCE [LARGE SCALE GENOMIC DNA]</scope>
</reference>
<evidence type="ECO:0008006" key="3">
    <source>
        <dbReference type="Google" id="ProtNLM"/>
    </source>
</evidence>
<dbReference type="Gene3D" id="1.10.10.10">
    <property type="entry name" value="Winged helix-like DNA-binding domain superfamily/Winged helix DNA-binding domain"/>
    <property type="match status" value="1"/>
</dbReference>
<dbReference type="EMBL" id="MFUR01000013">
    <property type="protein sequence ID" value="OGI86631.1"/>
    <property type="molecule type" value="Genomic_DNA"/>
</dbReference>
<organism evidence="1 2">
    <name type="scientific">Candidatus Nomurabacteria bacterium RIFCSPLOWO2_01_FULL_36_16</name>
    <dbReference type="NCBI Taxonomy" id="1801767"/>
    <lineage>
        <taxon>Bacteria</taxon>
        <taxon>Candidatus Nomuraibacteriota</taxon>
    </lineage>
</organism>
<accession>A0A1F6WXL1</accession>
<dbReference type="Pfam" id="PF13384">
    <property type="entry name" value="HTH_23"/>
    <property type="match status" value="1"/>
</dbReference>
<evidence type="ECO:0000313" key="1">
    <source>
        <dbReference type="EMBL" id="OGI86631.1"/>
    </source>
</evidence>
<name>A0A1F6WXL1_9BACT</name>
<dbReference type="AlphaFoldDB" id="A0A1F6WXL1"/>
<gene>
    <name evidence="1" type="ORF">A3A91_02870</name>
</gene>